<evidence type="ECO:0000313" key="2">
    <source>
        <dbReference type="EMBL" id="OAT17845.1"/>
    </source>
</evidence>
<dbReference type="AlphaFoldDB" id="A0A1B7HQD1"/>
<feature type="transmembrane region" description="Helical" evidence="1">
    <location>
        <begin position="149"/>
        <end position="168"/>
    </location>
</feature>
<protein>
    <recommendedName>
        <fullName evidence="4">O-antigen ligase</fullName>
    </recommendedName>
</protein>
<keyword evidence="1" id="KW-0812">Transmembrane</keyword>
<comment type="caution">
    <text evidence="2">The sequence shown here is derived from an EMBL/GenBank/DDBJ whole genome shotgun (WGS) entry which is preliminary data.</text>
</comment>
<feature type="transmembrane region" description="Helical" evidence="1">
    <location>
        <begin position="188"/>
        <end position="206"/>
    </location>
</feature>
<dbReference type="Proteomes" id="UP000078286">
    <property type="component" value="Unassembled WGS sequence"/>
</dbReference>
<organism evidence="2 3">
    <name type="scientific">Buttiauxella noackiae ATCC 51607</name>
    <dbReference type="NCBI Taxonomy" id="1354255"/>
    <lineage>
        <taxon>Bacteria</taxon>
        <taxon>Pseudomonadati</taxon>
        <taxon>Pseudomonadota</taxon>
        <taxon>Gammaproteobacteria</taxon>
        <taxon>Enterobacterales</taxon>
        <taxon>Enterobacteriaceae</taxon>
        <taxon>Buttiauxella</taxon>
    </lineage>
</organism>
<evidence type="ECO:0008006" key="4">
    <source>
        <dbReference type="Google" id="ProtNLM"/>
    </source>
</evidence>
<feature type="transmembrane region" description="Helical" evidence="1">
    <location>
        <begin position="117"/>
        <end position="137"/>
    </location>
</feature>
<evidence type="ECO:0000313" key="3">
    <source>
        <dbReference type="Proteomes" id="UP000078286"/>
    </source>
</evidence>
<dbReference type="EMBL" id="LXEO01000023">
    <property type="protein sequence ID" value="OAT17845.1"/>
    <property type="molecule type" value="Genomic_DNA"/>
</dbReference>
<proteinExistence type="predicted"/>
<dbReference type="PATRIC" id="fig|1354255.3.peg.2046"/>
<keyword evidence="1" id="KW-0472">Membrane</keyword>
<accession>A0A1B7HQD1</accession>
<keyword evidence="3" id="KW-1185">Reference proteome</keyword>
<feature type="transmembrane region" description="Helical" evidence="1">
    <location>
        <begin position="72"/>
        <end position="105"/>
    </location>
</feature>
<evidence type="ECO:0000256" key="1">
    <source>
        <dbReference type="SAM" id="Phobius"/>
    </source>
</evidence>
<gene>
    <name evidence="2" type="ORF">M979_1979</name>
</gene>
<name>A0A1B7HQD1_9ENTR</name>
<feature type="transmembrane region" description="Helical" evidence="1">
    <location>
        <begin position="12"/>
        <end position="30"/>
    </location>
</feature>
<feature type="transmembrane region" description="Helical" evidence="1">
    <location>
        <begin position="218"/>
        <end position="238"/>
    </location>
</feature>
<keyword evidence="1" id="KW-1133">Transmembrane helix</keyword>
<sequence>MTNIKVKYQITNLFIVCVFIFSYVLLNVPGPGKWMSDSAFQYYDIFYKALLYCSIIIFISVNFFYDIRNVPLSLLFFITITTPITLVFNIYFLPYILVFSAAFLLVRNIKVGYYNVSYVKIMIVVSLIFSCAQAIYFRSEDGRPALSFIDPNFSAFYVFMLFAISSILRLRLLNFFCFMLGMFMLSRAFLLAVIVFWILGHVNFIFNTARRLKLSHPFIMAILSLFLVFAAGSALRTFGGNDVSDYDSGISRFSTVNDGSNRLRFQLNEQFLSALSESSDLKLRGVSREFYTSTYAPLIPHNGFFEFVRINGLLLTIIFISFVFLSMINSNAKCTFPFVTSYIIYLCFLPVIPAGLSLLLVSLIYAVILNKNGAQSVSNNCS</sequence>
<reference evidence="2 3" key="1">
    <citation type="submission" date="2016-04" db="EMBL/GenBank/DDBJ databases">
        <title>ATOL: Assembling a taxonomically balanced genome-scale reconstruction of the evolutionary history of the Enterobacteriaceae.</title>
        <authorList>
            <person name="Plunkett G.III."/>
            <person name="Neeno-Eckwall E.C."/>
            <person name="Glasner J.D."/>
            <person name="Perna N.T."/>
        </authorList>
    </citation>
    <scope>NUCLEOTIDE SEQUENCE [LARGE SCALE GENOMIC DNA]</scope>
    <source>
        <strain evidence="2 3">ATCC 51607</strain>
    </source>
</reference>
<feature type="transmembrane region" description="Helical" evidence="1">
    <location>
        <begin position="310"/>
        <end position="330"/>
    </location>
</feature>
<feature type="transmembrane region" description="Helical" evidence="1">
    <location>
        <begin position="45"/>
        <end position="65"/>
    </location>
</feature>
<feature type="transmembrane region" description="Helical" evidence="1">
    <location>
        <begin position="342"/>
        <end position="368"/>
    </location>
</feature>